<name>A0A3G4ZKG3_9VIRU</name>
<sequence>MASQLVERLTYKIEVCKNFLDSETDFGAYYRGMTGCKRCDKGICEFDSDCMFFEKSWAEDRLYRVTEDYTAVSSFRSVLEVSSKHFSDDEIVRISTFLSSKFVQTFVKDKHEMAKVPTSAELVRSLGFQIGDYIWSCADERNALGYYTTCQCVKDDYDNFTCDMCSIKEIITLFNQKIKDLTSLESFIKDHENFDGPILSHLMVMIPSMSSRAVQEFFTDFVKWQQAEARNALVSTIIDDDDDILVHALDVECESLCEIGGFVVRDFFNDISVSRPKSRKNRSSSKNIEKLMKQKDLKEKKRRLPSKTRDSKIDF</sequence>
<evidence type="ECO:0000313" key="1">
    <source>
        <dbReference type="EMBL" id="AYV75326.1"/>
    </source>
</evidence>
<accession>A0A3G4ZKG3</accession>
<proteinExistence type="predicted"/>
<reference evidence="1" key="1">
    <citation type="submission" date="2018-10" db="EMBL/GenBank/DDBJ databases">
        <title>Hidden diversity of soil giant viruses.</title>
        <authorList>
            <person name="Schulz F."/>
            <person name="Alteio L."/>
            <person name="Goudeau D."/>
            <person name="Ryan E.M."/>
            <person name="Malmstrom R.R."/>
            <person name="Blanchard J."/>
            <person name="Woyke T."/>
        </authorList>
    </citation>
    <scope>NUCLEOTIDE SEQUENCE</scope>
    <source>
        <strain evidence="1">TEV1</strain>
    </source>
</reference>
<protein>
    <submittedName>
        <fullName evidence="1">Uncharacterized protein</fullName>
    </submittedName>
</protein>
<dbReference type="EMBL" id="MK071979">
    <property type="protein sequence ID" value="AYV75326.1"/>
    <property type="molecule type" value="Genomic_DNA"/>
</dbReference>
<gene>
    <name evidence="1" type="ORF">Terrestrivirus1_200</name>
</gene>
<organism evidence="1">
    <name type="scientific">Terrestrivirus sp</name>
    <dbReference type="NCBI Taxonomy" id="2487775"/>
    <lineage>
        <taxon>Viruses</taxon>
        <taxon>Varidnaviria</taxon>
        <taxon>Bamfordvirae</taxon>
        <taxon>Nucleocytoviricota</taxon>
        <taxon>Megaviricetes</taxon>
        <taxon>Imitervirales</taxon>
        <taxon>Mimiviridae</taxon>
        <taxon>Klosneuvirinae</taxon>
    </lineage>
</organism>